<sequence length="79" mass="8085">MSKTATIREDGTYGLSEPMAPFSDGLCFSAVVIREASPEVGLLVLGVSEDGREHPAPLLPPGQESSPAAALAALGYTLA</sequence>
<evidence type="ECO:0000313" key="1">
    <source>
        <dbReference type="EMBL" id="MFG1250609.1"/>
    </source>
</evidence>
<accession>A0ABW6ZAH0</accession>
<organism evidence="1 2">
    <name type="scientific">Xanthobacter aminoxidans</name>
    <dbReference type="NCBI Taxonomy" id="186280"/>
    <lineage>
        <taxon>Bacteria</taxon>
        <taxon>Pseudomonadati</taxon>
        <taxon>Pseudomonadota</taxon>
        <taxon>Alphaproteobacteria</taxon>
        <taxon>Hyphomicrobiales</taxon>
        <taxon>Xanthobacteraceae</taxon>
        <taxon>Xanthobacter</taxon>
    </lineage>
</organism>
<name>A0ABW6ZAH0_9HYPH</name>
<comment type="caution">
    <text evidence="1">The sequence shown here is derived from an EMBL/GenBank/DDBJ whole genome shotgun (WGS) entry which is preliminary data.</text>
</comment>
<gene>
    <name evidence="1" type="ORF">V5F30_00225</name>
</gene>
<protein>
    <submittedName>
        <fullName evidence="1">Uncharacterized protein</fullName>
    </submittedName>
</protein>
<evidence type="ECO:0000313" key="2">
    <source>
        <dbReference type="Proteomes" id="UP001604043"/>
    </source>
</evidence>
<keyword evidence="2" id="KW-1185">Reference proteome</keyword>
<reference evidence="1 2" key="1">
    <citation type="submission" date="2024-02" db="EMBL/GenBank/DDBJ databases">
        <title>Expansion and revision of Xanthobacter and proposal of Roseixanthobacter gen. nov.</title>
        <authorList>
            <person name="Soltysiak M.P.M."/>
            <person name="Jalihal A."/>
            <person name="Ory A."/>
            <person name="Chrisophersen C."/>
            <person name="Lee A.D."/>
            <person name="Boulton J."/>
            <person name="Springer M."/>
        </authorList>
    </citation>
    <scope>NUCLEOTIDE SEQUENCE [LARGE SCALE GENOMIC DNA]</scope>
    <source>
        <strain evidence="1 2">CB5</strain>
    </source>
</reference>
<proteinExistence type="predicted"/>
<dbReference type="RefSeq" id="WP_394007034.1">
    <property type="nucleotide sequence ID" value="NZ_JBAFUR010000001.1"/>
</dbReference>
<dbReference type="Proteomes" id="UP001604043">
    <property type="component" value="Unassembled WGS sequence"/>
</dbReference>
<dbReference type="EMBL" id="JBAFUR010000001">
    <property type="protein sequence ID" value="MFG1250609.1"/>
    <property type="molecule type" value="Genomic_DNA"/>
</dbReference>